<feature type="transmembrane region" description="Helical" evidence="1">
    <location>
        <begin position="49"/>
        <end position="71"/>
    </location>
</feature>
<accession>A0A934KK70</accession>
<name>A0A934KK70_9BACT</name>
<keyword evidence="1" id="KW-0812">Transmembrane</keyword>
<comment type="caution">
    <text evidence="2">The sequence shown here is derived from an EMBL/GenBank/DDBJ whole genome shotgun (WGS) entry which is preliminary data.</text>
</comment>
<feature type="transmembrane region" description="Helical" evidence="1">
    <location>
        <begin position="12"/>
        <end position="37"/>
    </location>
</feature>
<dbReference type="Proteomes" id="UP000614410">
    <property type="component" value="Unassembled WGS sequence"/>
</dbReference>
<evidence type="ECO:0000313" key="3">
    <source>
        <dbReference type="Proteomes" id="UP000614410"/>
    </source>
</evidence>
<gene>
    <name evidence="2" type="ORF">JF887_07365</name>
</gene>
<protein>
    <submittedName>
        <fullName evidence="2">Uncharacterized protein</fullName>
    </submittedName>
</protein>
<dbReference type="AlphaFoldDB" id="A0A934KK70"/>
<keyword evidence="1" id="KW-1133">Transmembrane helix</keyword>
<evidence type="ECO:0000313" key="2">
    <source>
        <dbReference type="EMBL" id="MBJ7609237.1"/>
    </source>
</evidence>
<evidence type="ECO:0000256" key="1">
    <source>
        <dbReference type="SAM" id="Phobius"/>
    </source>
</evidence>
<keyword evidence="1" id="KW-0472">Membrane</keyword>
<dbReference type="EMBL" id="JAEKNN010000032">
    <property type="protein sequence ID" value="MBJ7609237.1"/>
    <property type="molecule type" value="Genomic_DNA"/>
</dbReference>
<organism evidence="2 3">
    <name type="scientific">Candidatus Amunia macphersoniae</name>
    <dbReference type="NCBI Taxonomy" id="3127014"/>
    <lineage>
        <taxon>Bacteria</taxon>
        <taxon>Bacillati</taxon>
        <taxon>Candidatus Dormiibacterota</taxon>
        <taxon>Candidatus Dormibacteria</taxon>
        <taxon>Candidatus Aeolococcales</taxon>
        <taxon>Candidatus Aeolococcaceae</taxon>
        <taxon>Candidatus Amunia</taxon>
    </lineage>
</organism>
<sequence>MTQLKSLVDNWILLAQGLIGSIGALAFLIAFMYKIVAVDPRSVMEAKRWIGRIVFGTIGVEVAGTLTHAIISSIPGGVH</sequence>
<proteinExistence type="predicted"/>
<reference evidence="2 3" key="1">
    <citation type="submission" date="2020-10" db="EMBL/GenBank/DDBJ databases">
        <title>Ca. Dormibacterota MAGs.</title>
        <authorList>
            <person name="Montgomery K."/>
        </authorList>
    </citation>
    <scope>NUCLEOTIDE SEQUENCE [LARGE SCALE GENOMIC DNA]</scope>
    <source>
        <strain evidence="2">Mitchell_Peninsula_5</strain>
    </source>
</reference>